<dbReference type="EMBL" id="FLQS01000023">
    <property type="protein sequence ID" value="SBS76037.1"/>
    <property type="molecule type" value="Genomic_DNA"/>
</dbReference>
<dbReference type="PANTHER" id="PTHR42879:SF2">
    <property type="entry name" value="3-OXOACYL-[ACYL-CARRIER-PROTEIN] REDUCTASE FABG"/>
    <property type="match status" value="1"/>
</dbReference>
<dbReference type="InterPro" id="IPR050259">
    <property type="entry name" value="SDR"/>
</dbReference>
<organism evidence="7">
    <name type="scientific">uncultured Mycobacterium sp</name>
    <dbReference type="NCBI Taxonomy" id="171292"/>
    <lineage>
        <taxon>Bacteria</taxon>
        <taxon>Bacillati</taxon>
        <taxon>Actinomycetota</taxon>
        <taxon>Actinomycetes</taxon>
        <taxon>Mycobacteriales</taxon>
        <taxon>Mycobacteriaceae</taxon>
        <taxon>Mycobacterium</taxon>
        <taxon>environmental samples</taxon>
    </lineage>
</organism>
<evidence type="ECO:0000256" key="1">
    <source>
        <dbReference type="ARBA" id="ARBA00004191"/>
    </source>
</evidence>
<proteinExistence type="inferred from homology"/>
<evidence type="ECO:0000256" key="3">
    <source>
        <dbReference type="ARBA" id="ARBA00022512"/>
    </source>
</evidence>
<keyword evidence="3" id="KW-0964">Secreted</keyword>
<dbReference type="PROSITE" id="PS00061">
    <property type="entry name" value="ADH_SHORT"/>
    <property type="match status" value="1"/>
</dbReference>
<dbReference type="PRINTS" id="PR00081">
    <property type="entry name" value="GDHRDH"/>
</dbReference>
<dbReference type="Gene3D" id="3.40.50.720">
    <property type="entry name" value="NAD(P)-binding Rossmann-like Domain"/>
    <property type="match status" value="1"/>
</dbReference>
<reference evidence="7" key="1">
    <citation type="submission" date="2016-03" db="EMBL/GenBank/DDBJ databases">
        <authorList>
            <person name="Ploux O."/>
        </authorList>
    </citation>
    <scope>NUCLEOTIDE SEQUENCE</scope>
    <source>
        <strain evidence="7">UC10</strain>
    </source>
</reference>
<dbReference type="AlphaFoldDB" id="A0A1Y5PBK0"/>
<evidence type="ECO:0000256" key="5">
    <source>
        <dbReference type="ARBA" id="ARBA00040781"/>
    </source>
</evidence>
<comment type="catalytic activity">
    <reaction evidence="6">
        <text>a (3R)-hydroxyacyl-[ACP] + NADP(+) = a 3-oxoacyl-[ACP] + NADPH + H(+)</text>
        <dbReference type="Rhea" id="RHEA:17397"/>
        <dbReference type="Rhea" id="RHEA-COMP:9916"/>
        <dbReference type="Rhea" id="RHEA-COMP:9945"/>
        <dbReference type="ChEBI" id="CHEBI:15378"/>
        <dbReference type="ChEBI" id="CHEBI:57783"/>
        <dbReference type="ChEBI" id="CHEBI:58349"/>
        <dbReference type="ChEBI" id="CHEBI:78776"/>
        <dbReference type="ChEBI" id="CHEBI:78827"/>
        <dbReference type="EC" id="1.1.1.100"/>
    </reaction>
    <physiologicalReaction direction="right-to-left" evidence="6">
        <dbReference type="Rhea" id="RHEA:17399"/>
    </physiologicalReaction>
</comment>
<evidence type="ECO:0000313" key="7">
    <source>
        <dbReference type="EMBL" id="SBS76037.1"/>
    </source>
</evidence>
<evidence type="ECO:0000256" key="2">
    <source>
        <dbReference type="ARBA" id="ARBA00006484"/>
    </source>
</evidence>
<gene>
    <name evidence="7" type="ORF">MHPYR_30034</name>
</gene>
<sequence length="251" mass="26202">MGNRPVALVTGATQGIGRAIAERLAAEGYSVGVNGPEESPQLTDVVQAVDGFPVPADISDPEAVGTAMAVVEEHHGPVSVLVCNAAYMSMAALVDHDADDWWKVVDTNLTGTFHTIQSVLPGMRRLGGGRIVIIASEWGVTGWPRATAYAASKAGLIALTKTLGRELGRENIVVNAVAPGVVDTPQLEVDAADEGVSLTEIHRRYALGIPVGRIGRPDEIAEAVGFLVSPRIGALIGQTIQINGGTTRCRV</sequence>
<dbReference type="PANTHER" id="PTHR42879">
    <property type="entry name" value="3-OXOACYL-(ACYL-CARRIER-PROTEIN) REDUCTASE"/>
    <property type="match status" value="1"/>
</dbReference>
<name>A0A1Y5PBK0_9MYCO</name>
<dbReference type="InterPro" id="IPR036291">
    <property type="entry name" value="NAD(P)-bd_dom_sf"/>
</dbReference>
<dbReference type="InterPro" id="IPR020904">
    <property type="entry name" value="Sc_DH/Rdtase_CS"/>
</dbReference>
<comment type="subcellular location">
    <subcellularLocation>
        <location evidence="1">Secreted</location>
        <location evidence="1">Cell wall</location>
    </subcellularLocation>
</comment>
<dbReference type="Pfam" id="PF13561">
    <property type="entry name" value="adh_short_C2"/>
    <property type="match status" value="1"/>
</dbReference>
<evidence type="ECO:0000256" key="4">
    <source>
        <dbReference type="ARBA" id="ARBA00023002"/>
    </source>
</evidence>
<keyword evidence="4" id="KW-0560">Oxidoreductase</keyword>
<keyword evidence="3" id="KW-0134">Cell wall</keyword>
<protein>
    <recommendedName>
        <fullName evidence="5">3-oxoacyl-[acyl-carrier-protein] reductase MabA</fullName>
    </recommendedName>
</protein>
<accession>A0A1Y5PBK0</accession>
<dbReference type="InterPro" id="IPR002347">
    <property type="entry name" value="SDR_fam"/>
</dbReference>
<dbReference type="GO" id="GO:0004316">
    <property type="term" value="F:3-oxoacyl-[acyl-carrier-protein] reductase (NADPH) activity"/>
    <property type="evidence" value="ECO:0007669"/>
    <property type="project" value="UniProtKB-EC"/>
</dbReference>
<dbReference type="SUPFAM" id="SSF51735">
    <property type="entry name" value="NAD(P)-binding Rossmann-fold domains"/>
    <property type="match status" value="1"/>
</dbReference>
<dbReference type="GO" id="GO:0032787">
    <property type="term" value="P:monocarboxylic acid metabolic process"/>
    <property type="evidence" value="ECO:0007669"/>
    <property type="project" value="UniProtKB-ARBA"/>
</dbReference>
<dbReference type="FunFam" id="3.40.50.720:FF:000084">
    <property type="entry name" value="Short-chain dehydrogenase reductase"/>
    <property type="match status" value="1"/>
</dbReference>
<dbReference type="PRINTS" id="PR00080">
    <property type="entry name" value="SDRFAMILY"/>
</dbReference>
<evidence type="ECO:0000256" key="6">
    <source>
        <dbReference type="ARBA" id="ARBA00047400"/>
    </source>
</evidence>
<comment type="similarity">
    <text evidence="2">Belongs to the short-chain dehydrogenases/reductases (SDR) family.</text>
</comment>